<name>W4KL02_HETIT</name>
<gene>
    <name evidence="1" type="ORF">HETIRDRAFT_307944</name>
</gene>
<dbReference type="InParanoid" id="W4KL02"/>
<reference evidence="1 2" key="1">
    <citation type="journal article" date="2012" name="New Phytol.">
        <title>Insight into trade-off between wood decay and parasitism from the genome of a fungal forest pathogen.</title>
        <authorList>
            <person name="Olson A."/>
            <person name="Aerts A."/>
            <person name="Asiegbu F."/>
            <person name="Belbahri L."/>
            <person name="Bouzid O."/>
            <person name="Broberg A."/>
            <person name="Canback B."/>
            <person name="Coutinho P.M."/>
            <person name="Cullen D."/>
            <person name="Dalman K."/>
            <person name="Deflorio G."/>
            <person name="van Diepen L.T."/>
            <person name="Dunand C."/>
            <person name="Duplessis S."/>
            <person name="Durling M."/>
            <person name="Gonthier P."/>
            <person name="Grimwood J."/>
            <person name="Fossdal C.G."/>
            <person name="Hansson D."/>
            <person name="Henrissat B."/>
            <person name="Hietala A."/>
            <person name="Himmelstrand K."/>
            <person name="Hoffmeister D."/>
            <person name="Hogberg N."/>
            <person name="James T.Y."/>
            <person name="Karlsson M."/>
            <person name="Kohler A."/>
            <person name="Kues U."/>
            <person name="Lee Y.H."/>
            <person name="Lin Y.C."/>
            <person name="Lind M."/>
            <person name="Lindquist E."/>
            <person name="Lombard V."/>
            <person name="Lucas S."/>
            <person name="Lunden K."/>
            <person name="Morin E."/>
            <person name="Murat C."/>
            <person name="Park J."/>
            <person name="Raffaello T."/>
            <person name="Rouze P."/>
            <person name="Salamov A."/>
            <person name="Schmutz J."/>
            <person name="Solheim H."/>
            <person name="Stahlberg J."/>
            <person name="Velez H."/>
            <person name="de Vries R.P."/>
            <person name="Wiebenga A."/>
            <person name="Woodward S."/>
            <person name="Yakovlev I."/>
            <person name="Garbelotto M."/>
            <person name="Martin F."/>
            <person name="Grigoriev I.V."/>
            <person name="Stenlid J."/>
        </authorList>
    </citation>
    <scope>NUCLEOTIDE SEQUENCE [LARGE SCALE GENOMIC DNA]</scope>
    <source>
        <strain evidence="1 2">TC 32-1</strain>
    </source>
</reference>
<dbReference type="EMBL" id="KI925454">
    <property type="protein sequence ID" value="ETW86528.1"/>
    <property type="molecule type" value="Genomic_DNA"/>
</dbReference>
<evidence type="ECO:0000313" key="2">
    <source>
        <dbReference type="Proteomes" id="UP000030671"/>
    </source>
</evidence>
<dbReference type="KEGG" id="hir:HETIRDRAFT_307944"/>
<dbReference type="AlphaFoldDB" id="W4KL02"/>
<proteinExistence type="predicted"/>
<organism evidence="1 2">
    <name type="scientific">Heterobasidion irregulare (strain TC 32-1)</name>
    <dbReference type="NCBI Taxonomy" id="747525"/>
    <lineage>
        <taxon>Eukaryota</taxon>
        <taxon>Fungi</taxon>
        <taxon>Dikarya</taxon>
        <taxon>Basidiomycota</taxon>
        <taxon>Agaricomycotina</taxon>
        <taxon>Agaricomycetes</taxon>
        <taxon>Russulales</taxon>
        <taxon>Bondarzewiaceae</taxon>
        <taxon>Heterobasidion</taxon>
        <taxon>Heterobasidion annosum species complex</taxon>
    </lineage>
</organism>
<dbReference type="GeneID" id="20669539"/>
<accession>W4KL02</accession>
<dbReference type="HOGENOM" id="CLU_2427259_0_0_1"/>
<evidence type="ECO:0000313" key="1">
    <source>
        <dbReference type="EMBL" id="ETW86528.1"/>
    </source>
</evidence>
<keyword evidence="2" id="KW-1185">Reference proteome</keyword>
<dbReference type="RefSeq" id="XP_009540540.1">
    <property type="nucleotide sequence ID" value="XM_009542245.1"/>
</dbReference>
<dbReference type="Proteomes" id="UP000030671">
    <property type="component" value="Unassembled WGS sequence"/>
</dbReference>
<sequence length="91" mass="10092">MRGGGDGEREGEGLSKSSSPKILIESFFCFPCCLFFVRVPWYRSFFDYRHLGSRGDRGFSGGCFFIGLCGESVFRGEVDGFAGRHVCWGNG</sequence>
<protein>
    <submittedName>
        <fullName evidence="1">Uncharacterized protein</fullName>
    </submittedName>
</protein>